<dbReference type="AlphaFoldDB" id="A0A941BMB6"/>
<name>A0A941BMB6_9BURK</name>
<comment type="caution">
    <text evidence="2">The sequence shown here is derived from an EMBL/GenBank/DDBJ whole genome shotgun (WGS) entry which is preliminary data.</text>
</comment>
<dbReference type="RefSeq" id="WP_210855369.1">
    <property type="nucleotide sequence ID" value="NZ_JAGQDD010000013.1"/>
</dbReference>
<dbReference type="InterPro" id="IPR011083">
    <property type="entry name" value="Phage_tail_collar_dom"/>
</dbReference>
<dbReference type="Proteomes" id="UP000676246">
    <property type="component" value="Unassembled WGS sequence"/>
</dbReference>
<feature type="domain" description="Phage tail collar" evidence="1">
    <location>
        <begin position="8"/>
        <end position="63"/>
    </location>
</feature>
<reference evidence="2 3" key="1">
    <citation type="submission" date="2021-04" db="EMBL/GenBank/DDBJ databases">
        <title>The genome sequence of Ideonella sp. 3Y2.</title>
        <authorList>
            <person name="Liu Y."/>
        </authorList>
    </citation>
    <scope>NUCLEOTIDE SEQUENCE [LARGE SCALE GENOMIC DNA]</scope>
    <source>
        <strain evidence="2 3">3Y2</strain>
    </source>
</reference>
<protein>
    <submittedName>
        <fullName evidence="2">Phage tail protein</fullName>
    </submittedName>
</protein>
<dbReference type="SUPFAM" id="SSF88874">
    <property type="entry name" value="Receptor-binding domain of short tail fibre protein gp12"/>
    <property type="match status" value="1"/>
</dbReference>
<evidence type="ECO:0000313" key="3">
    <source>
        <dbReference type="Proteomes" id="UP000676246"/>
    </source>
</evidence>
<evidence type="ECO:0000259" key="1">
    <source>
        <dbReference type="Pfam" id="PF07484"/>
    </source>
</evidence>
<evidence type="ECO:0000313" key="2">
    <source>
        <dbReference type="EMBL" id="MBQ0932089.1"/>
    </source>
</evidence>
<dbReference type="InterPro" id="IPR037053">
    <property type="entry name" value="Phage_tail_collar_dom_sf"/>
</dbReference>
<keyword evidence="3" id="KW-1185">Reference proteome</keyword>
<dbReference type="Pfam" id="PF07484">
    <property type="entry name" value="Collar"/>
    <property type="match status" value="1"/>
</dbReference>
<organism evidence="2 3">
    <name type="scientific">Ideonella alba</name>
    <dbReference type="NCBI Taxonomy" id="2824118"/>
    <lineage>
        <taxon>Bacteria</taxon>
        <taxon>Pseudomonadati</taxon>
        <taxon>Pseudomonadota</taxon>
        <taxon>Betaproteobacteria</taxon>
        <taxon>Burkholderiales</taxon>
        <taxon>Sphaerotilaceae</taxon>
        <taxon>Ideonella</taxon>
    </lineage>
</organism>
<gene>
    <name evidence="2" type="ORF">KAK03_16535</name>
</gene>
<dbReference type="EMBL" id="JAGQDD010000013">
    <property type="protein sequence ID" value="MBQ0932089.1"/>
    <property type="molecule type" value="Genomic_DNA"/>
</dbReference>
<sequence>MSDQFIAEVRMFAGNFAPAGWAFCEGQVLPISQNTALFSLLGTTYGGDGQTTFALPNLSNRVPIQAGQGPGLSPRDLGRVGGAERAVLNQNYLPAHGHTAMASAQATQTSPSPSASLATVSENLPAYRADPGPGLLIEMGYPSVLPTGAGASVTHNNLPPVLKLSFIIALQGAWPQRP</sequence>
<dbReference type="Gene3D" id="3.90.1340.10">
    <property type="entry name" value="Phage tail collar domain"/>
    <property type="match status" value="1"/>
</dbReference>
<proteinExistence type="predicted"/>
<accession>A0A941BMB6</accession>